<dbReference type="InterPro" id="IPR026044">
    <property type="entry name" value="MltA"/>
</dbReference>
<dbReference type="Proteomes" id="UP000494214">
    <property type="component" value="Unassembled WGS sequence"/>
</dbReference>
<dbReference type="GO" id="GO:0009253">
    <property type="term" value="P:peptidoglycan catabolic process"/>
    <property type="evidence" value="ECO:0007669"/>
    <property type="project" value="TreeGrafter"/>
</dbReference>
<dbReference type="AlphaFoldDB" id="A0A6S6ZJ79"/>
<dbReference type="InterPro" id="IPR010611">
    <property type="entry name" value="3D_dom"/>
</dbReference>
<evidence type="ECO:0000313" key="2">
    <source>
        <dbReference type="EMBL" id="CAB3677865.1"/>
    </source>
</evidence>
<name>A0A6S6ZJ79_9BURK</name>
<dbReference type="PANTHER" id="PTHR30124:SF0">
    <property type="entry name" value="MEMBRANE-BOUND LYTIC MUREIN TRANSGLYCOSYLASE A"/>
    <property type="match status" value="1"/>
</dbReference>
<keyword evidence="3" id="KW-1185">Reference proteome</keyword>
<evidence type="ECO:0000313" key="3">
    <source>
        <dbReference type="Proteomes" id="UP000494214"/>
    </source>
</evidence>
<dbReference type="GO" id="GO:0004553">
    <property type="term" value="F:hydrolase activity, hydrolyzing O-glycosyl compounds"/>
    <property type="evidence" value="ECO:0007669"/>
    <property type="project" value="InterPro"/>
</dbReference>
<evidence type="ECO:0000259" key="1">
    <source>
        <dbReference type="Pfam" id="PF06725"/>
    </source>
</evidence>
<gene>
    <name evidence="2" type="ORF">LMG26690_01431</name>
</gene>
<dbReference type="EMBL" id="CADIJM010000002">
    <property type="protein sequence ID" value="CAB3677865.1"/>
    <property type="molecule type" value="Genomic_DNA"/>
</dbReference>
<dbReference type="GO" id="GO:0019867">
    <property type="term" value="C:outer membrane"/>
    <property type="evidence" value="ECO:0007669"/>
    <property type="project" value="InterPro"/>
</dbReference>
<dbReference type="GO" id="GO:0008933">
    <property type="term" value="F:peptidoglycan lytic transglycosylase activity"/>
    <property type="evidence" value="ECO:0007669"/>
    <property type="project" value="TreeGrafter"/>
</dbReference>
<feature type="domain" description="3D" evidence="1">
    <location>
        <begin position="153"/>
        <end position="215"/>
    </location>
</feature>
<dbReference type="GO" id="GO:0009254">
    <property type="term" value="P:peptidoglycan turnover"/>
    <property type="evidence" value="ECO:0007669"/>
    <property type="project" value="InterPro"/>
</dbReference>
<dbReference type="SUPFAM" id="SSF50685">
    <property type="entry name" value="Barwin-like endoglucanases"/>
    <property type="match status" value="1"/>
</dbReference>
<reference evidence="2 3" key="1">
    <citation type="submission" date="2020-04" db="EMBL/GenBank/DDBJ databases">
        <authorList>
            <person name="De Canck E."/>
        </authorList>
    </citation>
    <scope>NUCLEOTIDE SEQUENCE [LARGE SCALE GENOMIC DNA]</scope>
    <source>
        <strain evidence="2 3">LMG 26690</strain>
    </source>
</reference>
<accession>A0A6S6ZJ79</accession>
<dbReference type="Pfam" id="PF06725">
    <property type="entry name" value="3D"/>
    <property type="match status" value="1"/>
</dbReference>
<dbReference type="PANTHER" id="PTHR30124">
    <property type="entry name" value="MEMBRANE-BOUND LYTIC MUREIN TRANSGLYCOSYLASE A"/>
    <property type="match status" value="1"/>
</dbReference>
<dbReference type="Gene3D" id="2.40.40.10">
    <property type="entry name" value="RlpA-like domain"/>
    <property type="match status" value="1"/>
</dbReference>
<protein>
    <recommendedName>
        <fullName evidence="1">3D domain-containing protein</fullName>
    </recommendedName>
</protein>
<dbReference type="InterPro" id="IPR036908">
    <property type="entry name" value="RlpA-like_sf"/>
</dbReference>
<dbReference type="RefSeq" id="WP_175122417.1">
    <property type="nucleotide sequence ID" value="NZ_CADIJM010000002.1"/>
</dbReference>
<proteinExistence type="predicted"/>
<organism evidence="2 3">
    <name type="scientific">Achromobacter animicus</name>
    <dbReference type="NCBI Taxonomy" id="1389935"/>
    <lineage>
        <taxon>Bacteria</taxon>
        <taxon>Pseudomonadati</taxon>
        <taxon>Pseudomonadota</taxon>
        <taxon>Betaproteobacteria</taxon>
        <taxon>Burkholderiales</taxon>
        <taxon>Alcaligenaceae</taxon>
        <taxon>Achromobacter</taxon>
    </lineage>
</organism>
<sequence length="250" mass="26524">MNEKGDSVVSLGASHLTANADADQADFSLPAPDVATVKQHNLWATHYFVYAASASPDGIPFVDKAGNPISDNVSQKDWCLAAIEGTVQVSMNGKLRTLNYGGTRTDAQVDCAAVLGIDPAIKPWITKTGHSYFRAAVGKYGDGGSNYRLIPFRTVAVDKNVFPFGTVFFIPDAKGVSVTLPSGRVVYHDGYFFAADTGGAIKGNHIDVFCGTSAQNCFPGFITSNSDKTFVAMEISDAAVKDVLEAMHTA</sequence>
<dbReference type="CDD" id="cd22785">
    <property type="entry name" value="DPBB_MltA-like"/>
    <property type="match status" value="1"/>
</dbReference>